<dbReference type="GO" id="GO:0016020">
    <property type="term" value="C:membrane"/>
    <property type="evidence" value="ECO:0007669"/>
    <property type="project" value="UniProtKB-SubCell"/>
</dbReference>
<feature type="transmembrane region" description="Helical" evidence="7">
    <location>
        <begin position="6"/>
        <end position="24"/>
    </location>
</feature>
<dbReference type="InterPro" id="IPR038770">
    <property type="entry name" value="Na+/solute_symporter_sf"/>
</dbReference>
<dbReference type="GO" id="GO:1902600">
    <property type="term" value="P:proton transmembrane transport"/>
    <property type="evidence" value="ECO:0007669"/>
    <property type="project" value="InterPro"/>
</dbReference>
<evidence type="ECO:0000256" key="7">
    <source>
        <dbReference type="SAM" id="Phobius"/>
    </source>
</evidence>
<dbReference type="HOGENOM" id="CLU_005126_4_2_0"/>
<keyword evidence="6 7" id="KW-0472">Membrane</keyword>
<name>D3SNG0_THEAH</name>
<dbReference type="Pfam" id="PF00999">
    <property type="entry name" value="Na_H_Exchanger"/>
    <property type="match status" value="1"/>
</dbReference>
<feature type="transmembrane region" description="Helical" evidence="7">
    <location>
        <begin position="31"/>
        <end position="50"/>
    </location>
</feature>
<sequence length="384" mass="42698">MNQTHILWETGILFTTLYLWAYLLARWKVPYIVSFLLAGFVGKLLFPLSSLHVLSLLEQSAVILLFFFVGLEYSFERLAGMWRVITPSLVDLLLNLIPLFLLAYLITKDPHLSFVLAAALYPSSTAIVAKLMTDYRRLILPEADLLIGILIFEDLVAILLLSVVSAKTSSHQVHQVFLTVILTLTLFVVLRRQIASVWGRLERQSQENIFPLLLLGLLLGLAGLSSMVGVPEALVAFLLGVSVPEESQTFRNIERSLWSLRELAVAVFFFSFTYHTDLSQTLEWNLILVLLLASLLLKTLSTFLGGLLYGLSRRVSLRASLSFLPKGEFSVIMASYVPAAQPIVFLVVISTALLGSIFFILAPYLTKLLFSSTKKVGPPPAPPS</sequence>
<dbReference type="Proteomes" id="UP000002043">
    <property type="component" value="Chromosome"/>
</dbReference>
<feature type="transmembrane region" description="Helical" evidence="7">
    <location>
        <begin position="210"/>
        <end position="238"/>
    </location>
</feature>
<dbReference type="eggNOG" id="COG0475">
    <property type="taxonomic scope" value="Bacteria"/>
</dbReference>
<evidence type="ECO:0000256" key="1">
    <source>
        <dbReference type="ARBA" id="ARBA00004141"/>
    </source>
</evidence>
<evidence type="ECO:0000259" key="8">
    <source>
        <dbReference type="Pfam" id="PF00999"/>
    </source>
</evidence>
<evidence type="ECO:0000256" key="3">
    <source>
        <dbReference type="ARBA" id="ARBA00022448"/>
    </source>
</evidence>
<proteinExistence type="inferred from homology"/>
<dbReference type="EMBL" id="CP001931">
    <property type="protein sequence ID" value="ADC88697.1"/>
    <property type="molecule type" value="Genomic_DNA"/>
</dbReference>
<feature type="transmembrane region" description="Helical" evidence="7">
    <location>
        <begin position="112"/>
        <end position="133"/>
    </location>
</feature>
<feature type="transmembrane region" description="Helical" evidence="7">
    <location>
        <begin position="145"/>
        <end position="166"/>
    </location>
</feature>
<evidence type="ECO:0000256" key="2">
    <source>
        <dbReference type="ARBA" id="ARBA00005551"/>
    </source>
</evidence>
<dbReference type="OrthoDB" id="9781411at2"/>
<reference evidence="10" key="1">
    <citation type="journal article" date="2010" name="Stand. Genomic Sci.">
        <title>Complete genome sequence of Thermocrinis albus type strain (HI 11/12T).</title>
        <authorList>
            <person name="Wirth R."/>
            <person name="Sikorski J."/>
            <person name="Brambilla E."/>
            <person name="Misra M."/>
            <person name="Lapidus A."/>
            <person name="Copeland A."/>
            <person name="Nolan M."/>
            <person name="Lucas S."/>
            <person name="Chen F."/>
            <person name="Tice H."/>
            <person name="Cheng J.F."/>
            <person name="Han C."/>
            <person name="Detter J.C."/>
            <person name="Tapia R."/>
            <person name="Bruce D."/>
            <person name="Goodwin L."/>
            <person name="Pitluck S."/>
            <person name="Pati A."/>
            <person name="Anderson I."/>
            <person name="Ivanova N."/>
            <person name="Mavromatis K."/>
            <person name="Mikhailova N."/>
            <person name="Chen A."/>
            <person name="Palaniappan K."/>
            <person name="Bilek Y."/>
            <person name="Hader T."/>
            <person name="Land M."/>
            <person name="Hauser L."/>
            <person name="Chang Y.J."/>
            <person name="Jeffries C.D."/>
            <person name="Tindall B.J."/>
            <person name="Rohde M."/>
            <person name="Goker M."/>
            <person name="Bristow J."/>
            <person name="Eisen J.A."/>
            <person name="Markowitz V."/>
            <person name="Hugenholtz P."/>
            <person name="Kyrpides N.C."/>
            <person name="Klenk H.P."/>
        </authorList>
    </citation>
    <scope>NUCLEOTIDE SEQUENCE [LARGE SCALE GENOMIC DNA]</scope>
    <source>
        <strain evidence="10">DSM 14484 / JCM 11386 / HI 11/12</strain>
    </source>
</reference>
<feature type="transmembrane region" description="Helical" evidence="7">
    <location>
        <begin position="172"/>
        <end position="190"/>
    </location>
</feature>
<evidence type="ECO:0000313" key="10">
    <source>
        <dbReference type="Proteomes" id="UP000002043"/>
    </source>
</evidence>
<dbReference type="Gene3D" id="1.20.1530.20">
    <property type="match status" value="1"/>
</dbReference>
<protein>
    <submittedName>
        <fullName evidence="9">Sodium/hydrogen exchanger</fullName>
    </submittedName>
</protein>
<gene>
    <name evidence="9" type="ordered locus">Thal_0059</name>
</gene>
<dbReference type="PANTHER" id="PTHR42751:SF3">
    <property type="entry name" value="SODIUM_GLUTAMATE SYMPORTER"/>
    <property type="match status" value="1"/>
</dbReference>
<keyword evidence="5 7" id="KW-1133">Transmembrane helix</keyword>
<dbReference type="STRING" id="638303.Thal_0059"/>
<dbReference type="KEGG" id="tal:Thal_0059"/>
<feature type="transmembrane region" description="Helical" evidence="7">
    <location>
        <begin position="56"/>
        <end position="75"/>
    </location>
</feature>
<feature type="transmembrane region" description="Helical" evidence="7">
    <location>
        <begin position="343"/>
        <end position="365"/>
    </location>
</feature>
<keyword evidence="3" id="KW-0813">Transport</keyword>
<feature type="transmembrane region" description="Helical" evidence="7">
    <location>
        <begin position="87"/>
        <end position="106"/>
    </location>
</feature>
<dbReference type="PANTHER" id="PTHR42751">
    <property type="entry name" value="SODIUM/HYDROGEN EXCHANGER FAMILY/TRKA DOMAIN PROTEIN"/>
    <property type="match status" value="1"/>
</dbReference>
<evidence type="ECO:0000313" key="9">
    <source>
        <dbReference type="EMBL" id="ADC88697.1"/>
    </source>
</evidence>
<evidence type="ECO:0000256" key="5">
    <source>
        <dbReference type="ARBA" id="ARBA00022989"/>
    </source>
</evidence>
<feature type="domain" description="Cation/H+ exchanger transmembrane" evidence="8">
    <location>
        <begin position="16"/>
        <end position="357"/>
    </location>
</feature>
<comment type="subcellular location">
    <subcellularLocation>
        <location evidence="1">Membrane</location>
        <topology evidence="1">Multi-pass membrane protein</topology>
    </subcellularLocation>
</comment>
<keyword evidence="4 7" id="KW-0812">Transmembrane</keyword>
<feature type="transmembrane region" description="Helical" evidence="7">
    <location>
        <begin position="286"/>
        <end position="311"/>
    </location>
</feature>
<dbReference type="InterPro" id="IPR006153">
    <property type="entry name" value="Cation/H_exchanger_TM"/>
</dbReference>
<dbReference type="AlphaFoldDB" id="D3SNG0"/>
<dbReference type="RefSeq" id="WP_012991104.1">
    <property type="nucleotide sequence ID" value="NC_013894.1"/>
</dbReference>
<evidence type="ECO:0000256" key="6">
    <source>
        <dbReference type="ARBA" id="ARBA00023136"/>
    </source>
</evidence>
<accession>D3SNG0</accession>
<keyword evidence="10" id="KW-1185">Reference proteome</keyword>
<organism evidence="9 10">
    <name type="scientific">Thermocrinis albus (strain DSM 14484 / JCM 11386 / HI 11/12)</name>
    <dbReference type="NCBI Taxonomy" id="638303"/>
    <lineage>
        <taxon>Bacteria</taxon>
        <taxon>Pseudomonadati</taxon>
        <taxon>Aquificota</taxon>
        <taxon>Aquificia</taxon>
        <taxon>Aquificales</taxon>
        <taxon>Aquificaceae</taxon>
        <taxon>Thermocrinis</taxon>
    </lineage>
</organism>
<dbReference type="GO" id="GO:0015297">
    <property type="term" value="F:antiporter activity"/>
    <property type="evidence" value="ECO:0007669"/>
    <property type="project" value="InterPro"/>
</dbReference>
<evidence type="ECO:0000256" key="4">
    <source>
        <dbReference type="ARBA" id="ARBA00022692"/>
    </source>
</evidence>
<comment type="similarity">
    <text evidence="2">Belongs to the monovalent cation:proton antiporter 2 (CPA2) transporter (TC 2.A.37) family.</text>
</comment>